<name>G5KER1_9STRE</name>
<comment type="caution">
    <text evidence="1">The sequence shown here is derived from an EMBL/GenBank/DDBJ whole genome shotgun (WGS) entry which is preliminary data.</text>
</comment>
<dbReference type="EMBL" id="AEUZ02000001">
    <property type="protein sequence ID" value="EHJ57110.1"/>
    <property type="molecule type" value="Genomic_DNA"/>
</dbReference>
<protein>
    <submittedName>
        <fullName evidence="1">Uncharacterized protein</fullName>
    </submittedName>
</protein>
<keyword evidence="2" id="KW-1185">Reference proteome</keyword>
<sequence length="128" mass="14740">MVNYWIIPYGAENFKSWFKEIGKVIQYDVVVCEKFEVRENDHSRDNSVVKTIAAIELCYPDVILQRNAGYKSDIPDDLLKKLGLWTFDKSHHQDVRAAARMGLFYAQRNDIEEVIIDIGKATIEGMAV</sequence>
<gene>
    <name evidence="1" type="ORF">STRUR_2120</name>
</gene>
<dbReference type="AlphaFoldDB" id="G5KER1"/>
<evidence type="ECO:0000313" key="1">
    <source>
        <dbReference type="EMBL" id="EHJ57110.1"/>
    </source>
</evidence>
<proteinExistence type="predicted"/>
<dbReference type="Proteomes" id="UP000005388">
    <property type="component" value="Unassembled WGS sequence"/>
</dbReference>
<reference evidence="1 2" key="1">
    <citation type="journal article" date="2014" name="Int. J. Syst. Evol. Microbiol.">
        <title>Phylogenomics and the dynamic genome evolution of the genus Streptococcus.</title>
        <authorList>
            <consortium name="The Broad Institute Genome Sequencing Platform"/>
            <person name="Richards V.P."/>
            <person name="Palmer S.R."/>
            <person name="Pavinski Bitar P.D."/>
            <person name="Qin X."/>
            <person name="Weinstock G.M."/>
            <person name="Highlander S.K."/>
            <person name="Town C.D."/>
            <person name="Burne R.A."/>
            <person name="Stanhope M.J."/>
        </authorList>
    </citation>
    <scope>NUCLEOTIDE SEQUENCE [LARGE SCALE GENOMIC DNA]</scope>
    <source>
        <strain evidence="1 2">2285-97</strain>
    </source>
</reference>
<accession>G5KER1</accession>
<evidence type="ECO:0000313" key="2">
    <source>
        <dbReference type="Proteomes" id="UP000005388"/>
    </source>
</evidence>
<dbReference type="STRING" id="764291.STRUR_2120"/>
<organism evidence="1 2">
    <name type="scientific">Streptococcus urinalis 2285-97</name>
    <dbReference type="NCBI Taxonomy" id="764291"/>
    <lineage>
        <taxon>Bacteria</taxon>
        <taxon>Bacillati</taxon>
        <taxon>Bacillota</taxon>
        <taxon>Bacilli</taxon>
        <taxon>Lactobacillales</taxon>
        <taxon>Streptococcaceae</taxon>
        <taxon>Streptococcus</taxon>
    </lineage>
</organism>